<accession>A0ABS8TCI0</accession>
<feature type="non-terminal residue" evidence="2">
    <location>
        <position position="1"/>
    </location>
</feature>
<dbReference type="Proteomes" id="UP000823775">
    <property type="component" value="Unassembled WGS sequence"/>
</dbReference>
<gene>
    <name evidence="2" type="ORF">HAX54_008006</name>
</gene>
<keyword evidence="3" id="KW-1185">Reference proteome</keyword>
<protein>
    <submittedName>
        <fullName evidence="2">Uncharacterized protein</fullName>
    </submittedName>
</protein>
<organism evidence="2 3">
    <name type="scientific">Datura stramonium</name>
    <name type="common">Jimsonweed</name>
    <name type="synonym">Common thornapple</name>
    <dbReference type="NCBI Taxonomy" id="4076"/>
    <lineage>
        <taxon>Eukaryota</taxon>
        <taxon>Viridiplantae</taxon>
        <taxon>Streptophyta</taxon>
        <taxon>Embryophyta</taxon>
        <taxon>Tracheophyta</taxon>
        <taxon>Spermatophyta</taxon>
        <taxon>Magnoliopsida</taxon>
        <taxon>eudicotyledons</taxon>
        <taxon>Gunneridae</taxon>
        <taxon>Pentapetalae</taxon>
        <taxon>asterids</taxon>
        <taxon>lamiids</taxon>
        <taxon>Solanales</taxon>
        <taxon>Solanaceae</taxon>
        <taxon>Solanoideae</taxon>
        <taxon>Datureae</taxon>
        <taxon>Datura</taxon>
    </lineage>
</organism>
<feature type="non-terminal residue" evidence="2">
    <location>
        <position position="90"/>
    </location>
</feature>
<evidence type="ECO:0000313" key="2">
    <source>
        <dbReference type="EMBL" id="MCD7469162.1"/>
    </source>
</evidence>
<comment type="caution">
    <text evidence="2">The sequence shown here is derived from an EMBL/GenBank/DDBJ whole genome shotgun (WGS) entry which is preliminary data.</text>
</comment>
<feature type="compositionally biased region" description="Polar residues" evidence="1">
    <location>
        <begin position="32"/>
        <end position="46"/>
    </location>
</feature>
<reference evidence="2 3" key="1">
    <citation type="journal article" date="2021" name="BMC Genomics">
        <title>Datura genome reveals duplications of psychoactive alkaloid biosynthetic genes and high mutation rate following tissue culture.</title>
        <authorList>
            <person name="Rajewski A."/>
            <person name="Carter-House D."/>
            <person name="Stajich J."/>
            <person name="Litt A."/>
        </authorList>
    </citation>
    <scope>NUCLEOTIDE SEQUENCE [LARGE SCALE GENOMIC DNA]</scope>
    <source>
        <strain evidence="2">AR-01</strain>
    </source>
</reference>
<name>A0ABS8TCI0_DATST</name>
<feature type="region of interest" description="Disordered" evidence="1">
    <location>
        <begin position="24"/>
        <end position="46"/>
    </location>
</feature>
<evidence type="ECO:0000313" key="3">
    <source>
        <dbReference type="Proteomes" id="UP000823775"/>
    </source>
</evidence>
<dbReference type="EMBL" id="JACEIK010001412">
    <property type="protein sequence ID" value="MCD7469162.1"/>
    <property type="molecule type" value="Genomic_DNA"/>
</dbReference>
<evidence type="ECO:0000256" key="1">
    <source>
        <dbReference type="SAM" id="MobiDB-lite"/>
    </source>
</evidence>
<proteinExistence type="predicted"/>
<sequence length="90" mass="9557">FKKKGGAGNLNDYKSGSAAYNVHIERSRDVSDQSYEQEGASNSGNNMVHIQPGACVFTQSQYDQIVKLLNQTQLNSGAGCSANIASNATT</sequence>